<dbReference type="PANTHER" id="PTHR35866:SF1">
    <property type="entry name" value="YKGJ FAMILY CYSTEINE CLUSTER PROTEIN"/>
    <property type="match status" value="1"/>
</dbReference>
<sequence precursor="true">MTLRATESGASDPGLAGVRPFRFDCHRCGHCCTHGDGHVWLEPGEDARLARALDLDVAAFRERFVRTVTDPRTGALRESLREEAAASGASASGNGRCALLAGENHCTVYTARPRHCATFPYWESVLDDADGFERARAICPGIRPEVSAEARAAAFEELRALYERVEQVVRNSRAVCLARGVCCRFEEADHLLFATALEADYAAHALPDAPPPAAPGRCPYHVGGLCTAREGRPLGCRTYFCDAGPGAALEVEHEAFLAEIRAIEARHGYEPTYASFPELLRVRGVGVANAGAGDAGNAEEERS</sequence>
<dbReference type="EMBL" id="CP036290">
    <property type="protein sequence ID" value="QDU83874.1"/>
    <property type="molecule type" value="Genomic_DNA"/>
</dbReference>
<keyword evidence="1" id="KW-0808">Transferase</keyword>
<dbReference type="GO" id="GO:0008168">
    <property type="term" value="F:methyltransferase activity"/>
    <property type="evidence" value="ECO:0007669"/>
    <property type="project" value="UniProtKB-KW"/>
</dbReference>
<keyword evidence="2" id="KW-1185">Reference proteome</keyword>
<dbReference type="AlphaFoldDB" id="A0A518CXC8"/>
<dbReference type="InterPro" id="IPR005358">
    <property type="entry name" value="Puta_zinc/iron-chelating_dom"/>
</dbReference>
<evidence type="ECO:0000313" key="1">
    <source>
        <dbReference type="EMBL" id="QDU83874.1"/>
    </source>
</evidence>
<dbReference type="GO" id="GO:0032259">
    <property type="term" value="P:methylation"/>
    <property type="evidence" value="ECO:0007669"/>
    <property type="project" value="UniProtKB-KW"/>
</dbReference>
<gene>
    <name evidence="1" type="ORF">Pla163_09750</name>
</gene>
<reference evidence="1 2" key="1">
    <citation type="submission" date="2019-02" db="EMBL/GenBank/DDBJ databases">
        <title>Deep-cultivation of Planctomycetes and their phenomic and genomic characterization uncovers novel biology.</title>
        <authorList>
            <person name="Wiegand S."/>
            <person name="Jogler M."/>
            <person name="Boedeker C."/>
            <person name="Pinto D."/>
            <person name="Vollmers J."/>
            <person name="Rivas-Marin E."/>
            <person name="Kohn T."/>
            <person name="Peeters S.H."/>
            <person name="Heuer A."/>
            <person name="Rast P."/>
            <person name="Oberbeckmann S."/>
            <person name="Bunk B."/>
            <person name="Jeske O."/>
            <person name="Meyerdierks A."/>
            <person name="Storesund J.E."/>
            <person name="Kallscheuer N."/>
            <person name="Luecker S."/>
            <person name="Lage O.M."/>
            <person name="Pohl T."/>
            <person name="Merkel B.J."/>
            <person name="Hornburger P."/>
            <person name="Mueller R.-W."/>
            <person name="Bruemmer F."/>
            <person name="Labrenz M."/>
            <person name="Spormann A.M."/>
            <person name="Op den Camp H."/>
            <person name="Overmann J."/>
            <person name="Amann R."/>
            <person name="Jetten M.S.M."/>
            <person name="Mascher T."/>
            <person name="Medema M.H."/>
            <person name="Devos D.P."/>
            <person name="Kaster A.-K."/>
            <person name="Ovreas L."/>
            <person name="Rohde M."/>
            <person name="Galperin M.Y."/>
            <person name="Jogler C."/>
        </authorList>
    </citation>
    <scope>NUCLEOTIDE SEQUENCE [LARGE SCALE GENOMIC DNA]</scope>
    <source>
        <strain evidence="1 2">Pla163</strain>
    </source>
</reference>
<dbReference type="Pfam" id="PF03692">
    <property type="entry name" value="CxxCxxCC"/>
    <property type="match status" value="1"/>
</dbReference>
<evidence type="ECO:0000313" key="2">
    <source>
        <dbReference type="Proteomes" id="UP000319342"/>
    </source>
</evidence>
<dbReference type="RefSeq" id="WP_419186327.1">
    <property type="nucleotide sequence ID" value="NZ_CP036290.1"/>
</dbReference>
<dbReference type="PANTHER" id="PTHR35866">
    <property type="entry name" value="PUTATIVE-RELATED"/>
    <property type="match status" value="1"/>
</dbReference>
<accession>A0A518CXC8</accession>
<proteinExistence type="predicted"/>
<organism evidence="1 2">
    <name type="scientific">Rohdeia mirabilis</name>
    <dbReference type="NCBI Taxonomy" id="2528008"/>
    <lineage>
        <taxon>Bacteria</taxon>
        <taxon>Pseudomonadati</taxon>
        <taxon>Planctomycetota</taxon>
        <taxon>Planctomycetia</taxon>
        <taxon>Planctomycetia incertae sedis</taxon>
        <taxon>Rohdeia</taxon>
    </lineage>
</organism>
<keyword evidence="1" id="KW-0489">Methyltransferase</keyword>
<keyword evidence="1" id="KW-0969">Cilium</keyword>
<keyword evidence="1" id="KW-0282">Flagellum</keyword>
<protein>
    <submittedName>
        <fullName evidence="1">Flagellin N-methylase</fullName>
    </submittedName>
</protein>
<dbReference type="Proteomes" id="UP000319342">
    <property type="component" value="Chromosome"/>
</dbReference>
<keyword evidence="1" id="KW-0966">Cell projection</keyword>
<name>A0A518CXC8_9BACT</name>